<keyword evidence="1" id="KW-0812">Transmembrane</keyword>
<proteinExistence type="predicted"/>
<evidence type="ECO:0000313" key="2">
    <source>
        <dbReference type="EMBL" id="GJM64808.1"/>
    </source>
</evidence>
<keyword evidence="1" id="KW-1133">Transmembrane helix</keyword>
<dbReference type="EMBL" id="BQKE01000007">
    <property type="protein sequence ID" value="GJM64808.1"/>
    <property type="molecule type" value="Genomic_DNA"/>
</dbReference>
<accession>A0AAN4W3W5</accession>
<comment type="caution">
    <text evidence="2">The sequence shown here is derived from an EMBL/GenBank/DDBJ whole genome shotgun (WGS) entry which is preliminary data.</text>
</comment>
<dbReference type="RefSeq" id="WP_338239858.1">
    <property type="nucleotide sequence ID" value="NZ_BQKE01000007.1"/>
</dbReference>
<protein>
    <submittedName>
        <fullName evidence="2">Uncharacterized protein</fullName>
    </submittedName>
</protein>
<feature type="transmembrane region" description="Helical" evidence="1">
    <location>
        <begin position="6"/>
        <end position="27"/>
    </location>
</feature>
<evidence type="ECO:0000313" key="3">
    <source>
        <dbReference type="Proteomes" id="UP001310022"/>
    </source>
</evidence>
<keyword evidence="1" id="KW-0472">Membrane</keyword>
<keyword evidence="3" id="KW-1185">Reference proteome</keyword>
<evidence type="ECO:0000256" key="1">
    <source>
        <dbReference type="SAM" id="Phobius"/>
    </source>
</evidence>
<reference evidence="2 3" key="1">
    <citation type="submission" date="2021-12" db="EMBL/GenBank/DDBJ databases">
        <title>Genome sequencing of bacteria with rrn-lacking chromosome and rrn-plasmid.</title>
        <authorList>
            <person name="Anda M."/>
            <person name="Iwasaki W."/>
        </authorList>
    </citation>
    <scope>NUCLEOTIDE SEQUENCE [LARGE SCALE GENOMIC DNA]</scope>
    <source>
        <strain evidence="2 3">NBRC 15940</strain>
    </source>
</reference>
<name>A0AAN4W3W5_9BACT</name>
<sequence>MSWSDFFLLVTGILGIYYGVVAFFEYINLRRQNINSTASNITYDMGALVQEDAAPPEEVRMEDFKPGQTAAKEEEEEVAFGKIYDEGMDLDQYYARAEEFMETLSENVFAAS</sequence>
<organism evidence="2 3">
    <name type="scientific">Persicobacter diffluens</name>
    <dbReference type="NCBI Taxonomy" id="981"/>
    <lineage>
        <taxon>Bacteria</taxon>
        <taxon>Pseudomonadati</taxon>
        <taxon>Bacteroidota</taxon>
        <taxon>Cytophagia</taxon>
        <taxon>Cytophagales</taxon>
        <taxon>Persicobacteraceae</taxon>
        <taxon>Persicobacter</taxon>
    </lineage>
</organism>
<dbReference type="Proteomes" id="UP001310022">
    <property type="component" value="Unassembled WGS sequence"/>
</dbReference>
<dbReference type="AlphaFoldDB" id="A0AAN4W3W5"/>
<gene>
    <name evidence="2" type="ORF">PEDI_53600</name>
</gene>